<evidence type="ECO:0000256" key="1">
    <source>
        <dbReference type="ARBA" id="ARBA00004141"/>
    </source>
</evidence>
<keyword evidence="3 6" id="KW-0812">Transmembrane</keyword>
<name>A0AAD9KVB3_RIDPI</name>
<gene>
    <name evidence="7" type="ORF">NP493_558g00027</name>
</gene>
<feature type="transmembrane region" description="Helical" evidence="6">
    <location>
        <begin position="142"/>
        <end position="164"/>
    </location>
</feature>
<evidence type="ECO:0000256" key="3">
    <source>
        <dbReference type="ARBA" id="ARBA00022692"/>
    </source>
</evidence>
<dbReference type="SUPFAM" id="SSF103473">
    <property type="entry name" value="MFS general substrate transporter"/>
    <property type="match status" value="1"/>
</dbReference>
<sequence length="483" mass="53100">MSDSDNMAGEDAPDTTTLFHIRQPRRTVIVEPVVLTVGLCGLPMGLLSQFYIVAYYTEQLSNGTNTNSSDPANKSLCDVNKSDPAYVFGEEVQRRASYFSLILGLCSLIPALFVTTFIGAYSDQAGRRYAIIPPIVGSTLRAFSYVVVVAFGLPAEYVLVGAVFEGSGGNYQTMLMGCFAYISDIVPADGRSLRITILETCVFITAMFTPFVAGFWVKHGGFLAPFLTIAGIYVITLVYAIFFIPETVTRSSQAKFFSTKHIKKTAQVLTKDDATKRRWKLCVILAAFFLCSVVKEGDVIDPFFQMNRPLCWTSEVVGIFQSADVAVISVGAVIFMRLMQCCMRDGGIALTCGLLGVVHNVYTAFVQNSAMMYITPLMSIFDFLFIPTARALMSSLVRDHEQGALYGGIAFIEVICSLVGNVVFNSVYSATLYIMTGFVYLVMAAFYAVGCLLLVVFLVRTSREYKAYMELGDVDTEDSHVSW</sequence>
<dbReference type="GO" id="GO:0016020">
    <property type="term" value="C:membrane"/>
    <property type="evidence" value="ECO:0007669"/>
    <property type="project" value="UniProtKB-SubCell"/>
</dbReference>
<reference evidence="7" key="1">
    <citation type="journal article" date="2023" name="Mol. Biol. Evol.">
        <title>Third-Generation Sequencing Reveals the Adaptive Role of the Epigenome in Three Deep-Sea Polychaetes.</title>
        <authorList>
            <person name="Perez M."/>
            <person name="Aroh O."/>
            <person name="Sun Y."/>
            <person name="Lan Y."/>
            <person name="Juniper S.K."/>
            <person name="Young C.R."/>
            <person name="Angers B."/>
            <person name="Qian P.Y."/>
        </authorList>
    </citation>
    <scope>NUCLEOTIDE SEQUENCE</scope>
    <source>
        <strain evidence="7">R07B-5</strain>
    </source>
</reference>
<dbReference type="InterPro" id="IPR011701">
    <property type="entry name" value="MFS"/>
</dbReference>
<evidence type="ECO:0000256" key="5">
    <source>
        <dbReference type="ARBA" id="ARBA00023136"/>
    </source>
</evidence>
<proteinExistence type="predicted"/>
<feature type="transmembrane region" description="Helical" evidence="6">
    <location>
        <begin position="98"/>
        <end position="121"/>
    </location>
</feature>
<dbReference type="Proteomes" id="UP001209878">
    <property type="component" value="Unassembled WGS sequence"/>
</dbReference>
<accession>A0AAD9KVB3</accession>
<feature type="transmembrane region" description="Helical" evidence="6">
    <location>
        <begin position="222"/>
        <end position="244"/>
    </location>
</feature>
<evidence type="ECO:0000256" key="6">
    <source>
        <dbReference type="SAM" id="Phobius"/>
    </source>
</evidence>
<comment type="subcellular location">
    <subcellularLocation>
        <location evidence="2">Cell membrane</location>
    </subcellularLocation>
    <subcellularLocation>
        <location evidence="1">Membrane</location>
        <topology evidence="1">Multi-pass membrane protein</topology>
    </subcellularLocation>
</comment>
<feature type="transmembrane region" description="Helical" evidence="6">
    <location>
        <begin position="404"/>
        <end position="424"/>
    </location>
</feature>
<evidence type="ECO:0000256" key="4">
    <source>
        <dbReference type="ARBA" id="ARBA00022989"/>
    </source>
</evidence>
<dbReference type="Pfam" id="PF07690">
    <property type="entry name" value="MFS_1"/>
    <property type="match status" value="1"/>
</dbReference>
<protein>
    <recommendedName>
        <fullName evidence="9">Proton-coupled folate transporter</fullName>
    </recommendedName>
</protein>
<evidence type="ECO:0000313" key="8">
    <source>
        <dbReference type="Proteomes" id="UP001209878"/>
    </source>
</evidence>
<evidence type="ECO:0000313" key="7">
    <source>
        <dbReference type="EMBL" id="KAK2178111.1"/>
    </source>
</evidence>
<dbReference type="InterPro" id="IPR001958">
    <property type="entry name" value="Tet-R_TetA/multi-R_MdtG-like"/>
</dbReference>
<keyword evidence="8" id="KW-1185">Reference proteome</keyword>
<feature type="transmembrane region" description="Helical" evidence="6">
    <location>
        <begin position="28"/>
        <end position="52"/>
    </location>
</feature>
<evidence type="ECO:0000256" key="2">
    <source>
        <dbReference type="ARBA" id="ARBA00004236"/>
    </source>
</evidence>
<comment type="caution">
    <text evidence="7">The sequence shown here is derived from an EMBL/GenBank/DDBJ whole genome shotgun (WGS) entry which is preliminary data.</text>
</comment>
<dbReference type="GO" id="GO:0022857">
    <property type="term" value="F:transmembrane transporter activity"/>
    <property type="evidence" value="ECO:0007669"/>
    <property type="project" value="InterPro"/>
</dbReference>
<feature type="transmembrane region" description="Helical" evidence="6">
    <location>
        <begin position="316"/>
        <end position="335"/>
    </location>
</feature>
<evidence type="ECO:0008006" key="9">
    <source>
        <dbReference type="Google" id="ProtNLM"/>
    </source>
</evidence>
<feature type="transmembrane region" description="Helical" evidence="6">
    <location>
        <begin position="371"/>
        <end position="392"/>
    </location>
</feature>
<keyword evidence="5 6" id="KW-0472">Membrane</keyword>
<organism evidence="7 8">
    <name type="scientific">Ridgeia piscesae</name>
    <name type="common">Tubeworm</name>
    <dbReference type="NCBI Taxonomy" id="27915"/>
    <lineage>
        <taxon>Eukaryota</taxon>
        <taxon>Metazoa</taxon>
        <taxon>Spiralia</taxon>
        <taxon>Lophotrochozoa</taxon>
        <taxon>Annelida</taxon>
        <taxon>Polychaeta</taxon>
        <taxon>Sedentaria</taxon>
        <taxon>Canalipalpata</taxon>
        <taxon>Sabellida</taxon>
        <taxon>Siboglinidae</taxon>
        <taxon>Ridgeia</taxon>
    </lineage>
</organism>
<dbReference type="EMBL" id="JAODUO010000561">
    <property type="protein sequence ID" value="KAK2178111.1"/>
    <property type="molecule type" value="Genomic_DNA"/>
</dbReference>
<dbReference type="PANTHER" id="PTHR23507:SF1">
    <property type="entry name" value="FI18259P1-RELATED"/>
    <property type="match status" value="1"/>
</dbReference>
<dbReference type="Gene3D" id="1.20.1250.20">
    <property type="entry name" value="MFS general substrate transporter like domains"/>
    <property type="match status" value="1"/>
</dbReference>
<dbReference type="PRINTS" id="PR01035">
    <property type="entry name" value="TCRTETA"/>
</dbReference>
<keyword evidence="4 6" id="KW-1133">Transmembrane helix</keyword>
<dbReference type="PANTHER" id="PTHR23507">
    <property type="entry name" value="ZGC:174356"/>
    <property type="match status" value="1"/>
</dbReference>
<feature type="transmembrane region" description="Helical" evidence="6">
    <location>
        <begin position="347"/>
        <end position="365"/>
    </location>
</feature>
<dbReference type="AlphaFoldDB" id="A0AAD9KVB3"/>
<dbReference type="InterPro" id="IPR036259">
    <property type="entry name" value="MFS_trans_sf"/>
</dbReference>
<feature type="transmembrane region" description="Helical" evidence="6">
    <location>
        <begin position="195"/>
        <end position="216"/>
    </location>
</feature>
<feature type="transmembrane region" description="Helical" evidence="6">
    <location>
        <begin position="430"/>
        <end position="459"/>
    </location>
</feature>